<dbReference type="AlphaFoldDB" id="A0A840C0N1"/>
<dbReference type="PIRSF" id="PIRSF019345">
    <property type="entry name" value="ScpB"/>
    <property type="match status" value="1"/>
</dbReference>
<evidence type="ECO:0000256" key="3">
    <source>
        <dbReference type="ARBA" id="ARBA00022829"/>
    </source>
</evidence>
<reference evidence="6 7" key="1">
    <citation type="submission" date="2020-08" db="EMBL/GenBank/DDBJ databases">
        <title>Genomic Encyclopedia of Type Strains, Phase IV (KMG-IV): sequencing the most valuable type-strain genomes for metagenomic binning, comparative biology and taxonomic classification.</title>
        <authorList>
            <person name="Goeker M."/>
        </authorList>
    </citation>
    <scope>NUCLEOTIDE SEQUENCE [LARGE SCALE GENOMIC DNA]</scope>
    <source>
        <strain evidence="6 7">DSM 103737</strain>
    </source>
</reference>
<keyword evidence="1" id="KW-0963">Cytoplasm</keyword>
<dbReference type="EMBL" id="JACIEN010000005">
    <property type="protein sequence ID" value="MBB4018780.1"/>
    <property type="molecule type" value="Genomic_DNA"/>
</dbReference>
<evidence type="ECO:0000256" key="5">
    <source>
        <dbReference type="SAM" id="MobiDB-lite"/>
    </source>
</evidence>
<dbReference type="InterPro" id="IPR036390">
    <property type="entry name" value="WH_DNA-bd_sf"/>
</dbReference>
<evidence type="ECO:0000256" key="2">
    <source>
        <dbReference type="ARBA" id="ARBA00022618"/>
    </source>
</evidence>
<dbReference type="Proteomes" id="UP000577362">
    <property type="component" value="Unassembled WGS sequence"/>
</dbReference>
<dbReference type="Pfam" id="PF04079">
    <property type="entry name" value="SMC_ScpB"/>
    <property type="match status" value="1"/>
</dbReference>
<keyword evidence="4" id="KW-0131">Cell cycle</keyword>
<dbReference type="InterPro" id="IPR036388">
    <property type="entry name" value="WH-like_DNA-bd_sf"/>
</dbReference>
<proteinExistence type="predicted"/>
<keyword evidence="7" id="KW-1185">Reference proteome</keyword>
<evidence type="ECO:0000313" key="7">
    <source>
        <dbReference type="Proteomes" id="UP000577362"/>
    </source>
</evidence>
<comment type="caution">
    <text evidence="6">The sequence shown here is derived from an EMBL/GenBank/DDBJ whole genome shotgun (WGS) entry which is preliminary data.</text>
</comment>
<dbReference type="GO" id="GO:0051304">
    <property type="term" value="P:chromosome separation"/>
    <property type="evidence" value="ECO:0007669"/>
    <property type="project" value="InterPro"/>
</dbReference>
<feature type="compositionally biased region" description="Acidic residues" evidence="5">
    <location>
        <begin position="212"/>
        <end position="223"/>
    </location>
</feature>
<dbReference type="GO" id="GO:0051301">
    <property type="term" value="P:cell division"/>
    <property type="evidence" value="ECO:0007669"/>
    <property type="project" value="UniProtKB-KW"/>
</dbReference>
<dbReference type="PANTHER" id="PTHR34298:SF2">
    <property type="entry name" value="SEGREGATION AND CONDENSATION PROTEIN B"/>
    <property type="match status" value="1"/>
</dbReference>
<name>A0A840C0N1_9HYPH</name>
<accession>A0A840C0N1</accession>
<evidence type="ECO:0000256" key="4">
    <source>
        <dbReference type="ARBA" id="ARBA00023306"/>
    </source>
</evidence>
<keyword evidence="3" id="KW-0159">Chromosome partition</keyword>
<keyword evidence="2" id="KW-0132">Cell division</keyword>
<dbReference type="RefSeq" id="WP_183317616.1">
    <property type="nucleotide sequence ID" value="NZ_JACIEN010000005.1"/>
</dbReference>
<dbReference type="SUPFAM" id="SSF46785">
    <property type="entry name" value="Winged helix' DNA-binding domain"/>
    <property type="match status" value="2"/>
</dbReference>
<dbReference type="InterPro" id="IPR005234">
    <property type="entry name" value="ScpB_csome_segregation"/>
</dbReference>
<feature type="region of interest" description="Disordered" evidence="5">
    <location>
        <begin position="204"/>
        <end position="229"/>
    </location>
</feature>
<gene>
    <name evidence="6" type="ORF">GGR16_003827</name>
</gene>
<evidence type="ECO:0000313" key="6">
    <source>
        <dbReference type="EMBL" id="MBB4018780.1"/>
    </source>
</evidence>
<evidence type="ECO:0000256" key="1">
    <source>
        <dbReference type="ARBA" id="ARBA00022490"/>
    </source>
</evidence>
<dbReference type="Gene3D" id="1.10.10.10">
    <property type="entry name" value="Winged helix-like DNA-binding domain superfamily/Winged helix DNA-binding domain"/>
    <property type="match status" value="2"/>
</dbReference>
<dbReference type="PANTHER" id="PTHR34298">
    <property type="entry name" value="SEGREGATION AND CONDENSATION PROTEIN B"/>
    <property type="match status" value="1"/>
</dbReference>
<sequence length="229" mass="25295">MATRRKNEDALDRELADLPAELRWREWMGRVEAVLFAAAEPVPREALARIVGRDCDVDLVIDDIRAELAGRPYEVVTVAGGWQMRTRRAYGAAVRAVRGQGERGEQLSSSEMLALVAIAYFQPITRSELSTFFGREVGRDLVARLRAAGLVAAGPRSPQPGAPYTYVTTPTFLARFGFTSLRELPDIEQLEEAGLLDKEKLLADGWTRPGGEGDEDAEDDIDEEPLHDA</sequence>
<organism evidence="6 7">
    <name type="scientific">Chelatococcus caeni</name>
    <dbReference type="NCBI Taxonomy" id="1348468"/>
    <lineage>
        <taxon>Bacteria</taxon>
        <taxon>Pseudomonadati</taxon>
        <taxon>Pseudomonadota</taxon>
        <taxon>Alphaproteobacteria</taxon>
        <taxon>Hyphomicrobiales</taxon>
        <taxon>Chelatococcaceae</taxon>
        <taxon>Chelatococcus</taxon>
    </lineage>
</organism>
<protein>
    <submittedName>
        <fullName evidence="6">Segregation and condensation protein B</fullName>
    </submittedName>
</protein>